<name>A0A1U6JAI3_9CLOT</name>
<protein>
    <submittedName>
        <fullName evidence="1">Putative Ribonuclease HII</fullName>
    </submittedName>
</protein>
<evidence type="ECO:0000313" key="1">
    <source>
        <dbReference type="EMBL" id="SLK17304.1"/>
    </source>
</evidence>
<evidence type="ECO:0000313" key="2">
    <source>
        <dbReference type="Proteomes" id="UP000190476"/>
    </source>
</evidence>
<keyword evidence="2" id="KW-1185">Reference proteome</keyword>
<dbReference type="Proteomes" id="UP000190476">
    <property type="component" value="Chromosome I"/>
</dbReference>
<proteinExistence type="predicted"/>
<organism evidence="1 2">
    <name type="scientific">Clostridium chauvoei JF4335</name>
    <dbReference type="NCBI Taxonomy" id="1351755"/>
    <lineage>
        <taxon>Bacteria</taxon>
        <taxon>Bacillati</taxon>
        <taxon>Bacillota</taxon>
        <taxon>Clostridia</taxon>
        <taxon>Eubacteriales</taxon>
        <taxon>Clostridiaceae</taxon>
        <taxon>Clostridium</taxon>
    </lineage>
</organism>
<accession>A0A1U6JAI3</accession>
<reference evidence="2" key="1">
    <citation type="submission" date="2017-03" db="EMBL/GenBank/DDBJ databases">
        <authorList>
            <person name="Falquet L."/>
            <person name="Falquet L."/>
        </authorList>
    </citation>
    <scope>NUCLEOTIDE SEQUENCE [LARGE SCALE GENOMIC DNA]</scope>
</reference>
<dbReference type="EMBL" id="LT799839">
    <property type="protein sequence ID" value="SLK17304.1"/>
    <property type="molecule type" value="Genomic_DNA"/>
</dbReference>
<sequence>MDFSDISKLSYKVIKEQVDKLNIKELIKKEEINKIIEGLSSDTRKNVQSLGTKIKKEKKKYQDE</sequence>
<dbReference type="AlphaFoldDB" id="A0A1U6JAI3"/>
<dbReference type="STRING" id="1351755.CCH01_12260"/>
<gene>
    <name evidence="1" type="ORF">CCH01_12260</name>
</gene>